<protein>
    <submittedName>
        <fullName evidence="1">Uncharacterized protein</fullName>
    </submittedName>
</protein>
<proteinExistence type="predicted"/>
<gene>
    <name evidence="1" type="ORF">QQF64_020069</name>
</gene>
<organism evidence="1 2">
    <name type="scientific">Cirrhinus molitorella</name>
    <name type="common">mud carp</name>
    <dbReference type="NCBI Taxonomy" id="172907"/>
    <lineage>
        <taxon>Eukaryota</taxon>
        <taxon>Metazoa</taxon>
        <taxon>Chordata</taxon>
        <taxon>Craniata</taxon>
        <taxon>Vertebrata</taxon>
        <taxon>Euteleostomi</taxon>
        <taxon>Actinopterygii</taxon>
        <taxon>Neopterygii</taxon>
        <taxon>Teleostei</taxon>
        <taxon>Ostariophysi</taxon>
        <taxon>Cypriniformes</taxon>
        <taxon>Cyprinidae</taxon>
        <taxon>Labeoninae</taxon>
        <taxon>Labeonini</taxon>
        <taxon>Cirrhinus</taxon>
    </lineage>
</organism>
<name>A0ABR3LLC4_9TELE</name>
<sequence length="118" mass="13285">MFLGLGSFVDRFSLFQLHSTGNPGIPEKQTREKAHVELVSGLLQRETARRASKLDKEGLEVAVCRHGVILKGLNMYSGEIFTYPLFLQKDLQAATNIYCTSHASTGPIFRRLLFLHLH</sequence>
<comment type="caution">
    <text evidence="1">The sequence shown here is derived from an EMBL/GenBank/DDBJ whole genome shotgun (WGS) entry which is preliminary data.</text>
</comment>
<dbReference type="EMBL" id="JAYMGO010000022">
    <property type="protein sequence ID" value="KAL1252273.1"/>
    <property type="molecule type" value="Genomic_DNA"/>
</dbReference>
<keyword evidence="2" id="KW-1185">Reference proteome</keyword>
<evidence type="ECO:0000313" key="2">
    <source>
        <dbReference type="Proteomes" id="UP001558613"/>
    </source>
</evidence>
<reference evidence="1 2" key="1">
    <citation type="submission" date="2023-09" db="EMBL/GenBank/DDBJ databases">
        <authorList>
            <person name="Wang M."/>
        </authorList>
    </citation>
    <scope>NUCLEOTIDE SEQUENCE [LARGE SCALE GENOMIC DNA]</scope>
    <source>
        <strain evidence="1">GT-2023</strain>
        <tissue evidence="1">Liver</tissue>
    </source>
</reference>
<accession>A0ABR3LLC4</accession>
<evidence type="ECO:0000313" key="1">
    <source>
        <dbReference type="EMBL" id="KAL1252273.1"/>
    </source>
</evidence>
<dbReference type="Proteomes" id="UP001558613">
    <property type="component" value="Unassembled WGS sequence"/>
</dbReference>